<protein>
    <recommendedName>
        <fullName evidence="2">GH64 domain-containing protein</fullName>
    </recommendedName>
</protein>
<dbReference type="EMBL" id="CAOQHR010000011">
    <property type="protein sequence ID" value="CAI6341082.1"/>
    <property type="molecule type" value="Genomic_DNA"/>
</dbReference>
<dbReference type="PROSITE" id="PS52006">
    <property type="entry name" value="GH64"/>
    <property type="match status" value="1"/>
</dbReference>
<accession>A0A9W4UTX1</accession>
<organism evidence="3 4">
    <name type="scientific">Periconia digitata</name>
    <dbReference type="NCBI Taxonomy" id="1303443"/>
    <lineage>
        <taxon>Eukaryota</taxon>
        <taxon>Fungi</taxon>
        <taxon>Dikarya</taxon>
        <taxon>Ascomycota</taxon>
        <taxon>Pezizomycotina</taxon>
        <taxon>Dothideomycetes</taxon>
        <taxon>Pleosporomycetidae</taxon>
        <taxon>Pleosporales</taxon>
        <taxon>Massarineae</taxon>
        <taxon>Periconiaceae</taxon>
        <taxon>Periconia</taxon>
    </lineage>
</organism>
<dbReference type="PANTHER" id="PTHR38165">
    <property type="match status" value="1"/>
</dbReference>
<feature type="compositionally biased region" description="Polar residues" evidence="1">
    <location>
        <begin position="15"/>
        <end position="32"/>
    </location>
</feature>
<proteinExistence type="predicted"/>
<dbReference type="InterPro" id="IPR042517">
    <property type="entry name" value="Glyco_hydro_64_N_2"/>
</dbReference>
<feature type="region of interest" description="Disordered" evidence="1">
    <location>
        <begin position="15"/>
        <end position="49"/>
    </location>
</feature>
<comment type="caution">
    <text evidence="3">The sequence shown here is derived from an EMBL/GenBank/DDBJ whole genome shotgun (WGS) entry which is preliminary data.</text>
</comment>
<dbReference type="AlphaFoldDB" id="A0A9W4UTX1"/>
<dbReference type="Pfam" id="PF16483">
    <property type="entry name" value="Glyco_hydro_64"/>
    <property type="match status" value="1"/>
</dbReference>
<evidence type="ECO:0000259" key="2">
    <source>
        <dbReference type="PROSITE" id="PS52006"/>
    </source>
</evidence>
<evidence type="ECO:0000313" key="4">
    <source>
        <dbReference type="Proteomes" id="UP001152607"/>
    </source>
</evidence>
<dbReference type="Gene3D" id="3.30.920.50">
    <property type="entry name" value="Beta-1,3-glucanase, C-terminal domain"/>
    <property type="match status" value="1"/>
</dbReference>
<name>A0A9W4UTX1_9PLEO</name>
<dbReference type="OrthoDB" id="10058186at2759"/>
<dbReference type="InterPro" id="IPR037176">
    <property type="entry name" value="Osmotin/thaumatin-like_sf"/>
</dbReference>
<dbReference type="Proteomes" id="UP001152607">
    <property type="component" value="Unassembled WGS sequence"/>
</dbReference>
<dbReference type="InterPro" id="IPR032477">
    <property type="entry name" value="Glyco_hydro_64"/>
</dbReference>
<dbReference type="CDD" id="cd09220">
    <property type="entry name" value="GH64-GluB-like"/>
    <property type="match status" value="1"/>
</dbReference>
<sequence>MGCFDNLVAKIKSVSSGTKNQEKNPANDTLKNTPAPAEKNKMAEQQPINADATPQTLTIALQNKSSHSDAYAYVTGLAINNNNRYSFIQADGRTVYTPASPSQTGAPLGADVAIPLGAPGSTKNVTIPRLAGGRIWFSFGSKLTFKLNPGPGIVEPSVNNPSDPNININWCFTEFTFNDYQLFVNLSYVDFIGNIPIAIAITNTAGQVKSSPGMSANGFNTVVSELRAQTSRDGRPWDRLIYSPGGNPLRALSPNNLLVSDGNAWGNYWDAYVNQVWSKFQSQDLTINTQAGAGNLTGRVSNNLLSLGSAGTFSKPNAKDIFSCSTGPFQTGDNGARNAVIPRLAAAFNRSVLLDTNQTPNGSNPGNYYKNATTNHYARIVHQVQKDGRGYAFPYDDVVPDGGSDVAGVLFDSNPTLWTVAVGGN</sequence>
<dbReference type="PANTHER" id="PTHR38165:SF1">
    <property type="entry name" value="GLUCANASE B"/>
    <property type="match status" value="1"/>
</dbReference>
<dbReference type="Gene3D" id="2.60.110.10">
    <property type="entry name" value="Thaumatin"/>
    <property type="match status" value="1"/>
</dbReference>
<dbReference type="InterPro" id="IPR037398">
    <property type="entry name" value="Glyco_hydro_64_fam"/>
</dbReference>
<keyword evidence="4" id="KW-1185">Reference proteome</keyword>
<evidence type="ECO:0000256" key="1">
    <source>
        <dbReference type="SAM" id="MobiDB-lite"/>
    </source>
</evidence>
<gene>
    <name evidence="3" type="ORF">PDIGIT_LOCUS14273</name>
</gene>
<evidence type="ECO:0000313" key="3">
    <source>
        <dbReference type="EMBL" id="CAI6341082.1"/>
    </source>
</evidence>
<reference evidence="3" key="1">
    <citation type="submission" date="2023-01" db="EMBL/GenBank/DDBJ databases">
        <authorList>
            <person name="Van Ghelder C."/>
            <person name="Rancurel C."/>
        </authorList>
    </citation>
    <scope>NUCLEOTIDE SEQUENCE</scope>
    <source>
        <strain evidence="3">CNCM I-4278</strain>
    </source>
</reference>
<feature type="domain" description="GH64" evidence="2">
    <location>
        <begin position="54"/>
        <end position="409"/>
    </location>
</feature>